<dbReference type="SUPFAM" id="SSF81301">
    <property type="entry name" value="Nucleotidyltransferase"/>
    <property type="match status" value="1"/>
</dbReference>
<dbReference type="KEGG" id="vg:26639535"/>
<reference evidence="1 2" key="1">
    <citation type="submission" date="2014-12" db="EMBL/GenBank/DDBJ databases">
        <title>Genome analysis of a novel jumbo phage RSL2 infecting the phytopathogen Ralstonia solanacearum.</title>
        <authorList>
            <person name="Kawasaki T."/>
            <person name="Fujie M."/>
            <person name="Chatchawankanphanich O."/>
            <person name="Ogata H."/>
            <person name="Yamada T."/>
        </authorList>
    </citation>
    <scope>NUCLEOTIDE SEQUENCE [LARGE SCALE GENOMIC DNA]</scope>
    <source>
        <strain evidence="1 2">RSL2</strain>
    </source>
</reference>
<dbReference type="Gene3D" id="3.30.460.40">
    <property type="match status" value="1"/>
</dbReference>
<dbReference type="Proteomes" id="UP000203794">
    <property type="component" value="Segment"/>
</dbReference>
<proteinExistence type="predicted"/>
<protein>
    <submittedName>
        <fullName evidence="1">Uncharacterized protein</fullName>
    </submittedName>
</protein>
<keyword evidence="2" id="KW-1185">Reference proteome</keyword>
<sequence length="132" mass="15301">MLNKKQIIQELNNFVDQYEINKSEIQVLGGASLVLRGLRPNAQDIDLYVNTETCKRLLNTGDFEKYVVKEDPKVMWVVGETMDMRDTAHECDWVFEGFNIQSLESILQLKLKLNRQKDISDIEMIKHVLSLA</sequence>
<name>A0A0A8J8T3_9CAUD</name>
<evidence type="ECO:0000313" key="2">
    <source>
        <dbReference type="Proteomes" id="UP000203794"/>
    </source>
</evidence>
<dbReference type="InterPro" id="IPR043519">
    <property type="entry name" value="NT_sf"/>
</dbReference>
<dbReference type="GeneID" id="26639535"/>
<accession>A0A0A8J8T3</accession>
<evidence type="ECO:0000313" key="1">
    <source>
        <dbReference type="EMBL" id="BAQ02622.1"/>
    </source>
</evidence>
<dbReference type="RefSeq" id="YP_009212943.1">
    <property type="nucleotide sequence ID" value="NC_028950.1"/>
</dbReference>
<organism evidence="1 2">
    <name type="scientific">Ralstonia phage RSL2</name>
    <dbReference type="NCBI Taxonomy" id="1585840"/>
    <lineage>
        <taxon>Viruses</taxon>
        <taxon>Duplodnaviria</taxon>
        <taxon>Heunggongvirae</taxon>
        <taxon>Uroviricota</taxon>
        <taxon>Caudoviricetes</taxon>
        <taxon>Chimalliviridae</taxon>
        <taxon>Chiangmaivirus</taxon>
        <taxon>Chiangmaivirus RSL2</taxon>
    </lineage>
</organism>
<dbReference type="OrthoDB" id="35494at10239"/>
<dbReference type="EMBL" id="AP014693">
    <property type="protein sequence ID" value="BAQ02622.1"/>
    <property type="molecule type" value="Genomic_DNA"/>
</dbReference>